<feature type="non-terminal residue" evidence="6">
    <location>
        <position position="1"/>
    </location>
</feature>
<dbReference type="AlphaFoldDB" id="A0AAD5XVB1"/>
<proteinExistence type="predicted"/>
<dbReference type="GO" id="GO:0005635">
    <property type="term" value="C:nuclear envelope"/>
    <property type="evidence" value="ECO:0007669"/>
    <property type="project" value="TreeGrafter"/>
</dbReference>
<dbReference type="InterPro" id="IPR013713">
    <property type="entry name" value="XPO2_central"/>
</dbReference>
<dbReference type="InterPro" id="IPR011989">
    <property type="entry name" value="ARM-like"/>
</dbReference>
<evidence type="ECO:0008006" key="8">
    <source>
        <dbReference type="Google" id="ProtNLM"/>
    </source>
</evidence>
<dbReference type="PANTHER" id="PTHR10997:SF18">
    <property type="entry name" value="D-IMPORTIN 7_RANBP7"/>
    <property type="match status" value="1"/>
</dbReference>
<dbReference type="Proteomes" id="UP001211065">
    <property type="component" value="Unassembled WGS sequence"/>
</dbReference>
<dbReference type="InterPro" id="IPR058669">
    <property type="entry name" value="TPR_IPO7/11-like"/>
</dbReference>
<reference evidence="6" key="1">
    <citation type="submission" date="2020-05" db="EMBL/GenBank/DDBJ databases">
        <title>Phylogenomic resolution of chytrid fungi.</title>
        <authorList>
            <person name="Stajich J.E."/>
            <person name="Amses K."/>
            <person name="Simmons R."/>
            <person name="Seto K."/>
            <person name="Myers J."/>
            <person name="Bonds A."/>
            <person name="Quandt C.A."/>
            <person name="Barry K."/>
            <person name="Liu P."/>
            <person name="Grigoriev I."/>
            <person name="Longcore J.E."/>
            <person name="James T.Y."/>
        </authorList>
    </citation>
    <scope>NUCLEOTIDE SEQUENCE</scope>
    <source>
        <strain evidence="6">JEL0476</strain>
    </source>
</reference>
<keyword evidence="3" id="KW-0653">Protein transport</keyword>
<keyword evidence="3" id="KW-0813">Transport</keyword>
<evidence type="ECO:0000256" key="1">
    <source>
        <dbReference type="ARBA" id="ARBA00004496"/>
    </source>
</evidence>
<dbReference type="PANTHER" id="PTHR10997">
    <property type="entry name" value="IMPORTIN-7, 8, 11"/>
    <property type="match status" value="1"/>
</dbReference>
<feature type="domain" description="Exportin-2 central" evidence="4">
    <location>
        <begin position="322"/>
        <end position="471"/>
    </location>
</feature>
<dbReference type="InterPro" id="IPR016024">
    <property type="entry name" value="ARM-type_fold"/>
</dbReference>
<dbReference type="Gene3D" id="1.25.10.10">
    <property type="entry name" value="Leucine-rich Repeat Variant"/>
    <property type="match status" value="1"/>
</dbReference>
<dbReference type="GO" id="GO:0005829">
    <property type="term" value="C:cytosol"/>
    <property type="evidence" value="ECO:0007669"/>
    <property type="project" value="TreeGrafter"/>
</dbReference>
<sequence>SNHPNQAIRSEAEELLKNAEKEDGFLTLLMQLVGMPETDPAIKTARWESLDKSKTLVGPQDRAFIKANILNAIVHVDAKLRILFAACLNNILATEYPQDWPEFLPTVKTIIQSDDTNVVHAGLSILWEVISLYRFKAAEKRAPLHHIVSETFSTLLLISQKLLPRSEPQAGAMMHKILKTYYASIEYELSFIQQNSDSLIPWGNLFIQMIEKEIPVDLTPSDIAEREKFSWWKAKKWAYHSIYHLFVKYCVQPQSTKKSVYTEFSKNFITNFVPTIVQCYLKQVKLLIAGTWMSNRTKQQLSLLLTDCIKQKNTWLMIKPDLEPIVVSYIFPQLCVTDVDLEEWENDPVEYIQRKLDPMEDCRSSVAAAQGLLSSLVKYHFKQTFMSIINFVNGILQSYNSTPIEQRNPKQKDGAIHLVSCLARDILGKKSPIKDQIESFLATNVLPELRSSHPYLRVRACDVLIKFETAMVSREGDLIKGRENVQFIFDSLLACLQDSDLPVRVWGALTLRDFLQYESIREGLKPHVPGIMQVLLNLTNEIDMDTLSQTMESIAATYPEQLAPFAVQLGGQLRDSYLRIVGDINIDDDTDEALDEQADKTMAAIGIMKTISTLVISLDSSPQILQELELAVGPVVYTTLQNGILDLYDDAFEIIDAFTFCMKSVSPTMWSFFPLIHKAFKTDAFDYLEEMLPSLDNYLSFGKNVIIHNKEYQMMAFDIAQSTFKYKDAGEADYIRACQLFESMLLNLQGYIDEFIPQILETALQHLNNIADFKTTSFKVHCLEVVINSLYYSPLMTLSYLEQKGVTLVIFQTWFKELESFKRVHDKKLSILTICKIISYKYENLPQSIQSIWGMILDGALRLFSDYPAAVETRKKTAKMYEGGDSEGDYEEEIYEEEYENEDDEEDNGVGEDEKYVEFLHNAAEAAKIKEEEEQDNYESDDEWGVVGLEEDPFFVSVLDQIDPYIAFQDTLSAISAEMQHSLVQGLNEQQKILLNEVMMEANKIRSNPNPTESIIPN</sequence>
<dbReference type="Pfam" id="PF25758">
    <property type="entry name" value="TPR_IPO11"/>
    <property type="match status" value="1"/>
</dbReference>
<evidence type="ECO:0000256" key="3">
    <source>
        <dbReference type="ARBA" id="ARBA00022927"/>
    </source>
</evidence>
<evidence type="ECO:0000313" key="6">
    <source>
        <dbReference type="EMBL" id="KAJ3205405.1"/>
    </source>
</evidence>
<gene>
    <name evidence="6" type="ORF">HK099_000832</name>
</gene>
<evidence type="ECO:0000259" key="5">
    <source>
        <dbReference type="Pfam" id="PF25758"/>
    </source>
</evidence>
<organism evidence="6 7">
    <name type="scientific">Clydaea vesicula</name>
    <dbReference type="NCBI Taxonomy" id="447962"/>
    <lineage>
        <taxon>Eukaryota</taxon>
        <taxon>Fungi</taxon>
        <taxon>Fungi incertae sedis</taxon>
        <taxon>Chytridiomycota</taxon>
        <taxon>Chytridiomycota incertae sedis</taxon>
        <taxon>Chytridiomycetes</taxon>
        <taxon>Lobulomycetales</taxon>
        <taxon>Lobulomycetaceae</taxon>
        <taxon>Clydaea</taxon>
    </lineage>
</organism>
<name>A0AAD5XVB1_9FUNG</name>
<evidence type="ECO:0000313" key="7">
    <source>
        <dbReference type="Proteomes" id="UP001211065"/>
    </source>
</evidence>
<keyword evidence="2" id="KW-0963">Cytoplasm</keyword>
<comment type="caution">
    <text evidence="6">The sequence shown here is derived from an EMBL/GenBank/DDBJ whole genome shotgun (WGS) entry which is preliminary data.</text>
</comment>
<feature type="domain" description="Importin-7/11-like TPR repeats" evidence="5">
    <location>
        <begin position="607"/>
        <end position="861"/>
    </location>
</feature>
<protein>
    <recommendedName>
        <fullName evidence="8">Importin N-terminal domain-containing protein</fullName>
    </recommendedName>
</protein>
<accession>A0AAD5XVB1</accession>
<evidence type="ECO:0000259" key="4">
    <source>
        <dbReference type="Pfam" id="PF08506"/>
    </source>
</evidence>
<dbReference type="Pfam" id="PF08506">
    <property type="entry name" value="Cse1"/>
    <property type="match status" value="1"/>
</dbReference>
<dbReference type="EMBL" id="JADGJW010001207">
    <property type="protein sequence ID" value="KAJ3205405.1"/>
    <property type="molecule type" value="Genomic_DNA"/>
</dbReference>
<evidence type="ECO:0000256" key="2">
    <source>
        <dbReference type="ARBA" id="ARBA00022490"/>
    </source>
</evidence>
<dbReference type="GO" id="GO:0006606">
    <property type="term" value="P:protein import into nucleus"/>
    <property type="evidence" value="ECO:0007669"/>
    <property type="project" value="TreeGrafter"/>
</dbReference>
<dbReference type="SUPFAM" id="SSF48371">
    <property type="entry name" value="ARM repeat"/>
    <property type="match status" value="1"/>
</dbReference>
<keyword evidence="7" id="KW-1185">Reference proteome</keyword>
<comment type="subcellular location">
    <subcellularLocation>
        <location evidence="1">Cytoplasm</location>
    </subcellularLocation>
</comment>